<keyword evidence="9" id="KW-1185">Reference proteome</keyword>
<dbReference type="SUPFAM" id="SSF141673">
    <property type="entry name" value="MOSC N-terminal domain-like"/>
    <property type="match status" value="1"/>
</dbReference>
<evidence type="ECO:0000256" key="3">
    <source>
        <dbReference type="ARBA" id="ARBA00022989"/>
    </source>
</evidence>
<sequence>MGLGILDDKHLDHVPGTALLADMLDAEHHQFHGRDTSGLKHAKGRNADIVLVPQPSESPRDPLNWPTWKKDLLLFIISIDTAVVGAWGPMISPGFGEMAEEWHMSYNALNGGLGWAIFAIGISCFITNGLSVKYGRRPVVMLGNLILFISSVWGYFAHSYHSLLASRIFGAIGMSPFEVLTTAIIGDIYFVHERGLRLAFWGLCLSVGVGGGSCISGYIIQDLGWNWTYGICAILYGVFIILIFFFVPETFYKRDPAYNLDLGTKDHTFETLDATERKGEHMEHLETTKTGSKVAHREVLYTGADEKPYTMWENLRLWRGSESDENLLVIIFRPFGMLLFPQVLYGFITYGLSTSWLVVMISVLAQLFTGPPYNFSVSDVGLISIAPLVASFLGFGAGPLNDWTVKKLARWNGGIYEPEFRLSLNVLTLILGVAGFFGFGATLQNEAPWAGPVVLYGLIYFAMSFLNIGIYGYITECHRNKAPEAFASLNLRNIYSFGMNYFISGEFLIPGVLFGGLRANDVGRLDHEARSASSIFDDRRAAYLHLSAHDPDVDLWKAVQELHREEQVIQEDPEVVKQEKVDEDNLKAAAEDLACYLLSQTLHKVYTYPIKSIRGIALSSLSATYAGFPHDRRFMLFDVKQGKNMHVAGHVEMCLFTTAFDNDKTPKKVIVTYTKDHVFDHPEQNVSTDPLEVPLDPETDGLAKFEVTMHSSPVTGFDMGGKYDAWFSERFGYEVKLIYIGGNSRKVLGNMPPGVAAQQQTEKQASGSVSSWLGNVTSTATTLLSTVTGTGQHEGVDQGISFADVAPYLVISTKSWENAQRRLGEELDIGKFRPNIIVEGAQEDFDEDYWAELQIGDSGTKIVLTQNCARCNSLNVDYNTGKVGEGQSGKVLKSLQSDRRVDPGAKWSPVFGRYGFLARIPEGKEAPVVTVGDEVRVVKRNKERTSFEWPNLST</sequence>
<dbReference type="Pfam" id="PF03476">
    <property type="entry name" value="MOSC_N"/>
    <property type="match status" value="1"/>
</dbReference>
<dbReference type="Pfam" id="PF03473">
    <property type="entry name" value="MOSC"/>
    <property type="match status" value="1"/>
</dbReference>
<evidence type="ECO:0000313" key="8">
    <source>
        <dbReference type="EMBL" id="KAJ9612601.1"/>
    </source>
</evidence>
<accession>A0AA38XGB9</accession>
<evidence type="ECO:0000256" key="1">
    <source>
        <dbReference type="ARBA" id="ARBA00004141"/>
    </source>
</evidence>
<dbReference type="PANTHER" id="PTHR23502">
    <property type="entry name" value="MAJOR FACILITATOR SUPERFAMILY"/>
    <property type="match status" value="1"/>
</dbReference>
<dbReference type="GO" id="GO:0030170">
    <property type="term" value="F:pyridoxal phosphate binding"/>
    <property type="evidence" value="ECO:0007669"/>
    <property type="project" value="InterPro"/>
</dbReference>
<dbReference type="SUPFAM" id="SSF103473">
    <property type="entry name" value="MFS general substrate transporter"/>
    <property type="match status" value="1"/>
</dbReference>
<dbReference type="SUPFAM" id="SSF50800">
    <property type="entry name" value="PK beta-barrel domain-like"/>
    <property type="match status" value="1"/>
</dbReference>
<dbReference type="GO" id="GO:0005886">
    <property type="term" value="C:plasma membrane"/>
    <property type="evidence" value="ECO:0007669"/>
    <property type="project" value="TreeGrafter"/>
</dbReference>
<feature type="transmembrane region" description="Helical" evidence="5">
    <location>
        <begin position="139"/>
        <end position="156"/>
    </location>
</feature>
<evidence type="ECO:0000256" key="5">
    <source>
        <dbReference type="SAM" id="Phobius"/>
    </source>
</evidence>
<name>A0AA38XGB9_9EURO</name>
<reference evidence="8" key="1">
    <citation type="submission" date="2022-10" db="EMBL/GenBank/DDBJ databases">
        <title>Culturing micro-colonial fungi from biological soil crusts in the Mojave desert and describing Neophaeococcomyces mojavensis, and introducing the new genera and species Taxawa tesnikishii.</title>
        <authorList>
            <person name="Kurbessoian T."/>
            <person name="Stajich J.E."/>
        </authorList>
    </citation>
    <scope>NUCLEOTIDE SEQUENCE</scope>
    <source>
        <strain evidence="8">TK_41</strain>
    </source>
</reference>
<feature type="domain" description="Major facilitator superfamily (MFS) profile" evidence="6">
    <location>
        <begin position="66"/>
        <end position="523"/>
    </location>
</feature>
<dbReference type="Pfam" id="PF07690">
    <property type="entry name" value="MFS_1"/>
    <property type="match status" value="1"/>
</dbReference>
<evidence type="ECO:0000259" key="7">
    <source>
        <dbReference type="PROSITE" id="PS51340"/>
    </source>
</evidence>
<feature type="domain" description="MOSC" evidence="7">
    <location>
        <begin position="781"/>
        <end position="938"/>
    </location>
</feature>
<dbReference type="EMBL" id="JAPDRK010000005">
    <property type="protein sequence ID" value="KAJ9612601.1"/>
    <property type="molecule type" value="Genomic_DNA"/>
</dbReference>
<feature type="transmembrane region" description="Helical" evidence="5">
    <location>
        <begin position="168"/>
        <end position="191"/>
    </location>
</feature>
<dbReference type="PANTHER" id="PTHR23502:SF20">
    <property type="entry name" value="TRANSPORTER, PUTATIVE (AFU_ORTHOLOGUE AFUA_6G13880)-RELATED"/>
    <property type="match status" value="1"/>
</dbReference>
<keyword evidence="4 5" id="KW-0472">Membrane</keyword>
<dbReference type="InterPro" id="IPR036259">
    <property type="entry name" value="MFS_trans_sf"/>
</dbReference>
<dbReference type="InterPro" id="IPR011701">
    <property type="entry name" value="MFS"/>
</dbReference>
<feature type="transmembrane region" description="Helical" evidence="5">
    <location>
        <begin position="380"/>
        <end position="401"/>
    </location>
</feature>
<dbReference type="AlphaFoldDB" id="A0AA38XGB9"/>
<gene>
    <name evidence="8" type="ORF">H2200_004198</name>
</gene>
<feature type="transmembrane region" description="Helical" evidence="5">
    <location>
        <begin position="494"/>
        <end position="517"/>
    </location>
</feature>
<dbReference type="GO" id="GO:0003824">
    <property type="term" value="F:catalytic activity"/>
    <property type="evidence" value="ECO:0007669"/>
    <property type="project" value="InterPro"/>
</dbReference>
<dbReference type="GO" id="GO:0030151">
    <property type="term" value="F:molybdenum ion binding"/>
    <property type="evidence" value="ECO:0007669"/>
    <property type="project" value="InterPro"/>
</dbReference>
<dbReference type="GO" id="GO:0022857">
    <property type="term" value="F:transmembrane transporter activity"/>
    <property type="evidence" value="ECO:0007669"/>
    <property type="project" value="InterPro"/>
</dbReference>
<organism evidence="8 9">
    <name type="scientific">Cladophialophora chaetospira</name>
    <dbReference type="NCBI Taxonomy" id="386627"/>
    <lineage>
        <taxon>Eukaryota</taxon>
        <taxon>Fungi</taxon>
        <taxon>Dikarya</taxon>
        <taxon>Ascomycota</taxon>
        <taxon>Pezizomycotina</taxon>
        <taxon>Eurotiomycetes</taxon>
        <taxon>Chaetothyriomycetidae</taxon>
        <taxon>Chaetothyriales</taxon>
        <taxon>Herpotrichiellaceae</taxon>
        <taxon>Cladophialophora</taxon>
    </lineage>
</organism>
<evidence type="ECO:0000256" key="2">
    <source>
        <dbReference type="ARBA" id="ARBA00022692"/>
    </source>
</evidence>
<protein>
    <recommendedName>
        <fullName evidence="10">MOSC domain-containing protein</fullName>
    </recommendedName>
</protein>
<evidence type="ECO:0000259" key="6">
    <source>
        <dbReference type="PROSITE" id="PS50850"/>
    </source>
</evidence>
<evidence type="ECO:0000256" key="4">
    <source>
        <dbReference type="ARBA" id="ARBA00023136"/>
    </source>
</evidence>
<dbReference type="PROSITE" id="PS51340">
    <property type="entry name" value="MOSC"/>
    <property type="match status" value="1"/>
</dbReference>
<keyword evidence="2 5" id="KW-0812">Transmembrane</keyword>
<feature type="transmembrane region" description="Helical" evidence="5">
    <location>
        <begin position="343"/>
        <end position="368"/>
    </location>
</feature>
<proteinExistence type="predicted"/>
<evidence type="ECO:0000313" key="9">
    <source>
        <dbReference type="Proteomes" id="UP001172673"/>
    </source>
</evidence>
<dbReference type="InterPro" id="IPR020846">
    <property type="entry name" value="MFS_dom"/>
</dbReference>
<feature type="transmembrane region" description="Helical" evidence="5">
    <location>
        <begin position="422"/>
        <end position="441"/>
    </location>
</feature>
<dbReference type="Proteomes" id="UP001172673">
    <property type="component" value="Unassembled WGS sequence"/>
</dbReference>
<feature type="transmembrane region" description="Helical" evidence="5">
    <location>
        <begin position="112"/>
        <end position="132"/>
    </location>
</feature>
<dbReference type="InterPro" id="IPR011037">
    <property type="entry name" value="Pyrv_Knase-like_insert_dom_sf"/>
</dbReference>
<dbReference type="InterPro" id="IPR005303">
    <property type="entry name" value="MOCOS_middle"/>
</dbReference>
<feature type="transmembrane region" description="Helical" evidence="5">
    <location>
        <begin position="453"/>
        <end position="474"/>
    </location>
</feature>
<feature type="transmembrane region" description="Helical" evidence="5">
    <location>
        <begin position="72"/>
        <end position="92"/>
    </location>
</feature>
<keyword evidence="3 5" id="KW-1133">Transmembrane helix</keyword>
<dbReference type="PROSITE" id="PS50850">
    <property type="entry name" value="MFS"/>
    <property type="match status" value="1"/>
</dbReference>
<dbReference type="Gene3D" id="1.20.1250.20">
    <property type="entry name" value="MFS general substrate transporter like domains"/>
    <property type="match status" value="1"/>
</dbReference>
<feature type="transmembrane region" description="Helical" evidence="5">
    <location>
        <begin position="198"/>
        <end position="221"/>
    </location>
</feature>
<comment type="subcellular location">
    <subcellularLocation>
        <location evidence="1">Membrane</location>
        <topology evidence="1">Multi-pass membrane protein</topology>
    </subcellularLocation>
</comment>
<feature type="transmembrane region" description="Helical" evidence="5">
    <location>
        <begin position="227"/>
        <end position="247"/>
    </location>
</feature>
<dbReference type="InterPro" id="IPR005302">
    <property type="entry name" value="MoCF_Sase_C"/>
</dbReference>
<evidence type="ECO:0008006" key="10">
    <source>
        <dbReference type="Google" id="ProtNLM"/>
    </source>
</evidence>
<comment type="caution">
    <text evidence="8">The sequence shown here is derived from an EMBL/GenBank/DDBJ whole genome shotgun (WGS) entry which is preliminary data.</text>
</comment>